<feature type="region of interest" description="Disordered" evidence="1">
    <location>
        <begin position="91"/>
        <end position="126"/>
    </location>
</feature>
<feature type="compositionally biased region" description="Basic and acidic residues" evidence="1">
    <location>
        <begin position="35"/>
        <end position="45"/>
    </location>
</feature>
<feature type="compositionally biased region" description="Basic and acidic residues" evidence="1">
    <location>
        <begin position="91"/>
        <end position="107"/>
    </location>
</feature>
<reference evidence="2 3" key="1">
    <citation type="submission" date="2020-01" db="EMBL/GenBank/DDBJ databases">
        <title>Genomes assembled from Gulf of Kutch pelagic sediment metagenomes.</title>
        <authorList>
            <person name="Chandrashekar M."/>
            <person name="Mahajan M.S."/>
            <person name="Dave K.J."/>
            <person name="Vatsa P."/>
            <person name="Nathani N.M."/>
        </authorList>
    </citation>
    <scope>NUCLEOTIDE SEQUENCE [LARGE SCALE GENOMIC DNA]</scope>
    <source>
        <strain evidence="2">KS3-K002</strain>
    </source>
</reference>
<evidence type="ECO:0000313" key="3">
    <source>
        <dbReference type="Proteomes" id="UP000702544"/>
    </source>
</evidence>
<dbReference type="AlphaFoldDB" id="A0AAE4Z8Z6"/>
<evidence type="ECO:0000313" key="2">
    <source>
        <dbReference type="EMBL" id="NIR75863.1"/>
    </source>
</evidence>
<evidence type="ECO:0000256" key="1">
    <source>
        <dbReference type="SAM" id="MobiDB-lite"/>
    </source>
</evidence>
<dbReference type="EMBL" id="JAACAK010000096">
    <property type="protein sequence ID" value="NIR75863.1"/>
    <property type="molecule type" value="Genomic_DNA"/>
</dbReference>
<proteinExistence type="predicted"/>
<feature type="region of interest" description="Disordered" evidence="1">
    <location>
        <begin position="1"/>
        <end position="45"/>
    </location>
</feature>
<sequence>MCIAPERESGEQIEYPDTGNCTCQREGPVTHGHGSGKDKGRRPRLDFTGRSVLRREGDVGGHAVRRLRHVEDRTIFGRGRHEPEQHELALARKAKADVRDPEGDGRGSRLLTHARPGREHPGHGAVLDESNAVDHTLGIRRQMHPNLVAIWQEHEILAQLQFALRSIRRRLEPCSIHRLTGTRNLNRLWRRRRQTGFGAGQDEKTAAGEPGQMRVRKQHRLSPPKRKTITSRVYFRRRTAVGSGCSPLVGEYSSVDSAFTAIRQCRELRARL</sequence>
<dbReference type="Proteomes" id="UP000702544">
    <property type="component" value="Unassembled WGS sequence"/>
</dbReference>
<organism evidence="2 3">
    <name type="scientific">Candidatus Kutchimonas denitrificans</name>
    <dbReference type="NCBI Taxonomy" id="3056748"/>
    <lineage>
        <taxon>Bacteria</taxon>
        <taxon>Pseudomonadati</taxon>
        <taxon>Gemmatimonadota</taxon>
        <taxon>Gemmatimonadia</taxon>
        <taxon>Candidatus Palauibacterales</taxon>
        <taxon>Candidatus Palauibacteraceae</taxon>
        <taxon>Candidatus Kutchimonas</taxon>
    </lineage>
</organism>
<protein>
    <submittedName>
        <fullName evidence="2">Uncharacterized protein</fullName>
    </submittedName>
</protein>
<feature type="region of interest" description="Disordered" evidence="1">
    <location>
        <begin position="195"/>
        <end position="222"/>
    </location>
</feature>
<accession>A0AAE4Z8Z6</accession>
<comment type="caution">
    <text evidence="2">The sequence shown here is derived from an EMBL/GenBank/DDBJ whole genome shotgun (WGS) entry which is preliminary data.</text>
</comment>
<name>A0AAE4Z8Z6_9BACT</name>
<gene>
    <name evidence="2" type="ORF">GWO12_12245</name>
</gene>
<feature type="compositionally biased region" description="Basic and acidic residues" evidence="1">
    <location>
        <begin position="1"/>
        <end position="10"/>
    </location>
</feature>